<name>A0A6A5BUK1_NAEFO</name>
<dbReference type="Proteomes" id="UP000444721">
    <property type="component" value="Unassembled WGS sequence"/>
</dbReference>
<organism evidence="2 3">
    <name type="scientific">Naegleria fowleri</name>
    <name type="common">Brain eating amoeba</name>
    <dbReference type="NCBI Taxonomy" id="5763"/>
    <lineage>
        <taxon>Eukaryota</taxon>
        <taxon>Discoba</taxon>
        <taxon>Heterolobosea</taxon>
        <taxon>Tetramitia</taxon>
        <taxon>Eutetramitia</taxon>
        <taxon>Vahlkampfiidae</taxon>
        <taxon>Naegleria</taxon>
    </lineage>
</organism>
<reference evidence="2 3" key="1">
    <citation type="journal article" date="2019" name="Sci. Rep.">
        <title>Nanopore sequencing improves the draft genome of the human pathogenic amoeba Naegleria fowleri.</title>
        <authorList>
            <person name="Liechti N."/>
            <person name="Schurch N."/>
            <person name="Bruggmann R."/>
            <person name="Wittwer M."/>
        </authorList>
    </citation>
    <scope>NUCLEOTIDE SEQUENCE [LARGE SCALE GENOMIC DNA]</scope>
    <source>
        <strain evidence="2 3">ATCC 30894</strain>
    </source>
</reference>
<evidence type="ECO:0000313" key="3">
    <source>
        <dbReference type="Proteomes" id="UP000444721"/>
    </source>
</evidence>
<feature type="compositionally biased region" description="Polar residues" evidence="1">
    <location>
        <begin position="534"/>
        <end position="551"/>
    </location>
</feature>
<sequence>MISSIIEPQQENPLAEKYFKTIDALTTTDLEEIEQLLTKVSSPKLKHLLQRDLNLARSKLVTRLLNESVEKENEKRGYFVKKKDCCYKEKVRSIKQIMPEKKTKEIRDALIRCKGREEDAMEGLLTGELPKRPEIPKIKVKRVLKETKEVIETEEQNNGKQREKPPMNYFEDITLPKYENNVQILTERITRMKEMIELEKKETARLTKQVEQFRSKSNSSGLSDWIGNSTSSTSTSEGLNDEEEAKRNRMYLPGEYDTLERDEARTFTFKPERTFSNEVSHIHFRVAESEFYRLCQQKSQFKVTEVKYIVTSWLVKAFEQARHNLAFDMNIKYSEVKPILTFMDIQDYSDDNIDWICKNNVKGSAPYVFTNSSANSSPIITKEKKIMLFLVLPGRSGSKDYARMKSTTISELKSNHSLKSSDGMSYVLFNKDLILPYYIVTYESSTQTVNNYNYNNPQNPYGVVRLDEEWKNIEANAQADKFMNDVKEFYQKALLTTSKERVLDPTTFAHDIEDPSPGSAMSGGGDFEMDLNDDTPTPNTASSQKFSFQDE</sequence>
<keyword evidence="3" id="KW-1185">Reference proteome</keyword>
<dbReference type="VEuPathDB" id="AmoebaDB:NF0008560"/>
<dbReference type="RefSeq" id="XP_044563629.1">
    <property type="nucleotide sequence ID" value="XM_044705130.1"/>
</dbReference>
<feature type="region of interest" description="Disordered" evidence="1">
    <location>
        <begin position="507"/>
        <end position="551"/>
    </location>
</feature>
<proteinExistence type="predicted"/>
<dbReference type="GeneID" id="68109204"/>
<comment type="caution">
    <text evidence="2">The sequence shown here is derived from an EMBL/GenBank/DDBJ whole genome shotgun (WGS) entry which is preliminary data.</text>
</comment>
<feature type="region of interest" description="Disordered" evidence="1">
    <location>
        <begin position="209"/>
        <end position="247"/>
    </location>
</feature>
<evidence type="ECO:0000313" key="2">
    <source>
        <dbReference type="EMBL" id="KAF0978916.1"/>
    </source>
</evidence>
<protein>
    <submittedName>
        <fullName evidence="2">Uncharacterized protein</fullName>
    </submittedName>
</protein>
<dbReference type="VEuPathDB" id="AmoebaDB:FDP41_001986"/>
<dbReference type="AlphaFoldDB" id="A0A6A5BUK1"/>
<accession>A0A6A5BUK1</accession>
<dbReference type="VEuPathDB" id="AmoebaDB:NfTy_033640"/>
<dbReference type="EMBL" id="VFQX01000028">
    <property type="protein sequence ID" value="KAF0978916.1"/>
    <property type="molecule type" value="Genomic_DNA"/>
</dbReference>
<evidence type="ECO:0000256" key="1">
    <source>
        <dbReference type="SAM" id="MobiDB-lite"/>
    </source>
</evidence>
<dbReference type="OrthoDB" id="10256774at2759"/>
<feature type="compositionally biased region" description="Polar residues" evidence="1">
    <location>
        <begin position="209"/>
        <end position="228"/>
    </location>
</feature>
<gene>
    <name evidence="2" type="ORF">FDP41_001986</name>
</gene>